<dbReference type="InterPro" id="IPR022062">
    <property type="entry name" value="DUF3618"/>
</dbReference>
<reference evidence="1" key="1">
    <citation type="submission" date="2020-02" db="EMBL/GenBank/DDBJ databases">
        <authorList>
            <person name="Meier V. D."/>
        </authorList>
    </citation>
    <scope>NUCLEOTIDE SEQUENCE</scope>
    <source>
        <strain evidence="1">AVDCRST_MAG39</strain>
    </source>
</reference>
<protein>
    <recommendedName>
        <fullName evidence="2">DUF3618 domain-containing protein</fullName>
    </recommendedName>
</protein>
<evidence type="ECO:0000313" key="1">
    <source>
        <dbReference type="EMBL" id="CAA9517109.1"/>
    </source>
</evidence>
<organism evidence="1">
    <name type="scientific">uncultured Sphingomonadaceae bacterium</name>
    <dbReference type="NCBI Taxonomy" id="169976"/>
    <lineage>
        <taxon>Bacteria</taxon>
        <taxon>Pseudomonadati</taxon>
        <taxon>Pseudomonadota</taxon>
        <taxon>Alphaproteobacteria</taxon>
        <taxon>Sphingomonadales</taxon>
        <taxon>Sphingomonadaceae</taxon>
        <taxon>environmental samples</taxon>
    </lineage>
</organism>
<sequence>MSGTEADVRRAQADAERAKTDFSNTLHQLQSRLSPKRIATDALHSVQDRASSALHGVQDRGSHVAGDAVHAAQARPVAASSLLVSVLIVLARGPLLRLFNRLLHRDGHRADRVQVSPKLTHDENFTITAPVLDAKH</sequence>
<gene>
    <name evidence="1" type="ORF">AVDCRST_MAG39-2538</name>
</gene>
<dbReference type="Pfam" id="PF12277">
    <property type="entry name" value="DUF3618"/>
    <property type="match status" value="1"/>
</dbReference>
<evidence type="ECO:0008006" key="2">
    <source>
        <dbReference type="Google" id="ProtNLM"/>
    </source>
</evidence>
<accession>A0A6J4T916</accession>
<dbReference type="EMBL" id="CADCVW010000095">
    <property type="protein sequence ID" value="CAA9517109.1"/>
    <property type="molecule type" value="Genomic_DNA"/>
</dbReference>
<proteinExistence type="predicted"/>
<dbReference type="AlphaFoldDB" id="A0A6J4T916"/>
<name>A0A6J4T916_9SPHN</name>